<feature type="domain" description="SH3b" evidence="1">
    <location>
        <begin position="350"/>
        <end position="413"/>
    </location>
</feature>
<evidence type="ECO:0000313" key="3">
    <source>
        <dbReference type="Proteomes" id="UP001319870"/>
    </source>
</evidence>
<dbReference type="Proteomes" id="UP001319870">
    <property type="component" value="Unassembled WGS sequence"/>
</dbReference>
<comment type="caution">
    <text evidence="2">The sequence shown here is derived from an EMBL/GenBank/DDBJ whole genome shotgun (WGS) entry which is preliminary data.</text>
</comment>
<feature type="domain" description="SH3b" evidence="1">
    <location>
        <begin position="191"/>
        <end position="256"/>
    </location>
</feature>
<dbReference type="PROSITE" id="PS51781">
    <property type="entry name" value="SH3B"/>
    <property type="match status" value="4"/>
</dbReference>
<gene>
    <name evidence="2" type="ORF">LEP48_12640</name>
</gene>
<dbReference type="InterPro" id="IPR052354">
    <property type="entry name" value="Cell_Wall_Dynamics_Protein"/>
</dbReference>
<dbReference type="InterPro" id="IPR011055">
    <property type="entry name" value="Dup_hybrid_motif"/>
</dbReference>
<evidence type="ECO:0000259" key="1">
    <source>
        <dbReference type="PROSITE" id="PS51781"/>
    </source>
</evidence>
<proteinExistence type="predicted"/>
<dbReference type="InterPro" id="IPR003646">
    <property type="entry name" value="SH3-like_bac-type"/>
</dbReference>
<organism evidence="2 3">
    <name type="scientific">Isoptericola luteus</name>
    <dbReference type="NCBI Taxonomy" id="2879484"/>
    <lineage>
        <taxon>Bacteria</taxon>
        <taxon>Bacillati</taxon>
        <taxon>Actinomycetota</taxon>
        <taxon>Actinomycetes</taxon>
        <taxon>Micrococcales</taxon>
        <taxon>Promicromonosporaceae</taxon>
        <taxon>Isoptericola</taxon>
    </lineage>
</organism>
<dbReference type="SMART" id="SM00287">
    <property type="entry name" value="SH3b"/>
    <property type="match status" value="4"/>
</dbReference>
<dbReference type="Pfam" id="PF01551">
    <property type="entry name" value="Peptidase_M23"/>
    <property type="match status" value="1"/>
</dbReference>
<accession>A0ABS7ZGP5</accession>
<protein>
    <submittedName>
        <fullName evidence="2">SH3 domain-containing protein</fullName>
    </submittedName>
</protein>
<feature type="domain" description="SH3b" evidence="1">
    <location>
        <begin position="272"/>
        <end position="335"/>
    </location>
</feature>
<dbReference type="Pfam" id="PF08239">
    <property type="entry name" value="SH3_3"/>
    <property type="match status" value="4"/>
</dbReference>
<dbReference type="PANTHER" id="PTHR34408">
    <property type="entry name" value="FAMILY PROTEIN, PUTATIVE-RELATED"/>
    <property type="match status" value="1"/>
</dbReference>
<dbReference type="RefSeq" id="WP_225565952.1">
    <property type="nucleotide sequence ID" value="NZ_JAIXCQ010000008.1"/>
</dbReference>
<dbReference type="InterPro" id="IPR016047">
    <property type="entry name" value="M23ase_b-sheet_dom"/>
</dbReference>
<dbReference type="Gene3D" id="2.30.30.40">
    <property type="entry name" value="SH3 Domains"/>
    <property type="match status" value="4"/>
</dbReference>
<name>A0ABS7ZGP5_9MICO</name>
<dbReference type="PANTHER" id="PTHR34408:SF1">
    <property type="entry name" value="GLYCOSYL HYDROLASE FAMILY 19 DOMAIN-CONTAINING PROTEIN HI_1415"/>
    <property type="match status" value="1"/>
</dbReference>
<evidence type="ECO:0000313" key="2">
    <source>
        <dbReference type="EMBL" id="MCA5894188.1"/>
    </source>
</evidence>
<keyword evidence="3" id="KW-1185">Reference proteome</keyword>
<dbReference type="Gene3D" id="2.70.70.10">
    <property type="entry name" value="Glucose Permease (Domain IIA)"/>
    <property type="match status" value="1"/>
</dbReference>
<sequence length="493" mass="50698">MKQRVGALLVAGALSLGLGVGSVLVAPPAGAASGVVAPLAAKTYSISSYYGPRCMPVARASAWHKGQDMGAASGRRINAIASGTVLRAGSISGFGQWVVIKHSIGGRTMSSLYGHVIDGDRYVRVGQKVKAGQRIADVGSTGTSTGPHLHLEIFKGTYGSGATNTDPIAYLKGQGVDLVRSATWAAARKVPSSCTYYAASKVNLRSGPSTGTSVRAVVPKAGKLTAKPGDASGTWRKVKYGSRTGWVSASYVTPRKPAVSSAATVSKKTATTSKAYVRVSALNLRSKASTSSSVLTTLKKGTAVTRVGSASKGWQKVKAGSRTGYVSASYLSSSKPATTSAAKAPAAPKAKTSYVRVSSLNLRAKASTSSKVLASLKKGTAVKHVGSVSKGWQKVKVGSKTGYVSVSYLSSSKPAATSASKPPKSTKAKTSYVRVTSLNLRAKATTSSKVLARLKKGTAVKHVGSVSKGWQKVKVGSKTGYVSVSYLSSSKPR</sequence>
<dbReference type="CDD" id="cd12797">
    <property type="entry name" value="M23_peptidase"/>
    <property type="match status" value="1"/>
</dbReference>
<dbReference type="SUPFAM" id="SSF51261">
    <property type="entry name" value="Duplicated hybrid motif"/>
    <property type="match status" value="1"/>
</dbReference>
<feature type="domain" description="SH3b" evidence="1">
    <location>
        <begin position="428"/>
        <end position="491"/>
    </location>
</feature>
<dbReference type="EMBL" id="JAIXCQ010000008">
    <property type="protein sequence ID" value="MCA5894188.1"/>
    <property type="molecule type" value="Genomic_DNA"/>
</dbReference>
<reference evidence="2 3" key="1">
    <citation type="submission" date="2021-09" db="EMBL/GenBank/DDBJ databases">
        <title>Isoptericola luteus sp. nov., a novel bacterium isolated from Harbin, the capital city of Heilongjiang province.</title>
        <authorList>
            <person name="Li J."/>
        </authorList>
    </citation>
    <scope>NUCLEOTIDE SEQUENCE [LARGE SCALE GENOMIC DNA]</scope>
    <source>
        <strain evidence="2 3">NEAU-Y5</strain>
    </source>
</reference>